<dbReference type="InterPro" id="IPR003593">
    <property type="entry name" value="AAA+_ATPase"/>
</dbReference>
<accession>A0A6G5ZY37</accession>
<dbReference type="InterPro" id="IPR027417">
    <property type="entry name" value="P-loop_NTPase"/>
</dbReference>
<dbReference type="GO" id="GO:0005524">
    <property type="term" value="F:ATP binding"/>
    <property type="evidence" value="ECO:0007669"/>
    <property type="project" value="UniProtKB-KW"/>
</dbReference>
<dbReference type="AlphaFoldDB" id="A0A6G5ZY37"/>
<dbReference type="PANTHER" id="PTHR42855">
    <property type="entry name" value="ABC TRANSPORTER ATP-BINDING SUBUNIT"/>
    <property type="match status" value="1"/>
</dbReference>
<evidence type="ECO:0000256" key="1">
    <source>
        <dbReference type="ARBA" id="ARBA00022741"/>
    </source>
</evidence>
<dbReference type="NCBIfam" id="NF000168">
    <property type="entry name" value="ABCF_Msr_all"/>
    <property type="match status" value="1"/>
</dbReference>
<evidence type="ECO:0000256" key="3">
    <source>
        <dbReference type="SAM" id="Coils"/>
    </source>
</evidence>
<dbReference type="EMBL" id="MN728681">
    <property type="protein sequence ID" value="QHW12308.1"/>
    <property type="molecule type" value="Genomic_DNA"/>
</dbReference>
<dbReference type="InterPro" id="IPR032781">
    <property type="entry name" value="ABC_tran_Xtn"/>
</dbReference>
<dbReference type="PANTHER" id="PTHR42855:SF2">
    <property type="entry name" value="DRUG RESISTANCE ABC TRANSPORTER,ATP-BINDING PROTEIN"/>
    <property type="match status" value="1"/>
</dbReference>
<evidence type="ECO:0000313" key="5">
    <source>
        <dbReference type="EMBL" id="QHW12308.1"/>
    </source>
</evidence>
<dbReference type="GO" id="GO:0016887">
    <property type="term" value="F:ATP hydrolysis activity"/>
    <property type="evidence" value="ECO:0007669"/>
    <property type="project" value="InterPro"/>
</dbReference>
<keyword evidence="1" id="KW-0547">Nucleotide-binding</keyword>
<dbReference type="Pfam" id="PF00005">
    <property type="entry name" value="ABC_tran"/>
    <property type="match status" value="2"/>
</dbReference>
<evidence type="ECO:0000256" key="2">
    <source>
        <dbReference type="ARBA" id="ARBA00022840"/>
    </source>
</evidence>
<dbReference type="SMART" id="SM00382">
    <property type="entry name" value="AAA"/>
    <property type="match status" value="2"/>
</dbReference>
<dbReference type="Pfam" id="PF12848">
    <property type="entry name" value="ABC_tran_Xtn"/>
    <property type="match status" value="1"/>
</dbReference>
<dbReference type="Proteomes" id="UP000501122">
    <property type="component" value="Chromosome"/>
</dbReference>
<dbReference type="CDD" id="cd03221">
    <property type="entry name" value="ABCF_EF-3"/>
    <property type="match status" value="2"/>
</dbReference>
<dbReference type="PROSITE" id="PS00211">
    <property type="entry name" value="ABC_TRANSPORTER_1"/>
    <property type="match status" value="2"/>
</dbReference>
<dbReference type="SUPFAM" id="SSF52540">
    <property type="entry name" value="P-loop containing nucleoside triphosphate hydrolases"/>
    <property type="match status" value="2"/>
</dbReference>
<dbReference type="NCBIfam" id="NF000355">
    <property type="entry name" value="ribo_prot_ABC_F"/>
    <property type="match status" value="1"/>
</dbReference>
<keyword evidence="2" id="KW-0067">ATP-binding</keyword>
<protein>
    <submittedName>
        <fullName evidence="5">ABC-F type ribosomal protection protein Msr(F)</fullName>
    </submittedName>
</protein>
<evidence type="ECO:0000259" key="4">
    <source>
        <dbReference type="PROSITE" id="PS50893"/>
    </source>
</evidence>
<feature type="domain" description="ABC transporter" evidence="4">
    <location>
        <begin position="296"/>
        <end position="485"/>
    </location>
</feature>
<dbReference type="RefSeq" id="WP_164952934.1">
    <property type="nucleotide sequence ID" value="NZ_CP047363.1"/>
</dbReference>
<keyword evidence="3" id="KW-0175">Coiled coil</keyword>
<dbReference type="InterPro" id="IPR003439">
    <property type="entry name" value="ABC_transporter-like_ATP-bd"/>
</dbReference>
<organism evidence="5">
    <name type="scientific">Macrococcoides canis</name>
    <dbReference type="NCBI Taxonomy" id="1855823"/>
    <lineage>
        <taxon>Bacteria</taxon>
        <taxon>Bacillati</taxon>
        <taxon>Bacillota</taxon>
        <taxon>Bacilli</taxon>
        <taxon>Bacillales</taxon>
        <taxon>Staphylococcaceae</taxon>
        <taxon>Macrococcoides</taxon>
    </lineage>
</organism>
<dbReference type="EMBL" id="CP047363">
    <property type="protein sequence ID" value="QIH77392.1"/>
    <property type="molecule type" value="Genomic_DNA"/>
</dbReference>
<dbReference type="InterPro" id="IPR017871">
    <property type="entry name" value="ABC_transporter-like_CS"/>
</dbReference>
<gene>
    <name evidence="5" type="primary">msr(F)</name>
    <name evidence="5" type="ORF">0076A_00021</name>
    <name evidence="6" type="ORF">GTN30_01745</name>
</gene>
<evidence type="ECO:0000313" key="6">
    <source>
        <dbReference type="EMBL" id="QIH77392.1"/>
    </source>
</evidence>
<sequence length="486" mass="55616">MEQICFELENVEVTFLDKKILEIDRLAVHQFDRIGIVGKNGAGKSTLLKILGGIIKPTRGKVNRYIDYEYFEQVESPKVSIADPRLLGKLNVKVDSNNLSGGELTRLKIAQLFTHYYESLLIDEPTTHLDQEGISFLIDKLKYYYGALVLISHDRNLLDELVTTIWEIDDGMVRVYSGNYSEYLRQKKVEREQQAHDFEMYLKEKNRLEKAAKEKMNKAEKIANSSSMSKKESKAKANRMFESKSKGTSQKSLQRAAKAVEKRIEQLEVVDAPKEIHTIKFHQTHSTPPLHNKFPILGDRLSLQAGDKTLLEETSFQFPLGKTIAITGNNGSGKTTLIHHIIQKGEGITISPKSVIGFYEQMGYQFNEDKTVLSYMKARSDYDESKIRSVLHAMNFNGNDLKKNVRYLSGGEATRLVLCQLFLGRYNILILDEPTNFLDIFCIEALERFIEEYEGTIILISHDKKFVDHVSDTIYKIENKKLNLVN</sequence>
<feature type="domain" description="ABC transporter" evidence="4">
    <location>
        <begin position="6"/>
        <end position="195"/>
    </location>
</feature>
<name>A0A6G5ZY37_9STAP</name>
<feature type="coiled-coil region" evidence="3">
    <location>
        <begin position="198"/>
        <end position="225"/>
    </location>
</feature>
<dbReference type="InterPro" id="IPR051309">
    <property type="entry name" value="ABCF_ATPase"/>
</dbReference>
<dbReference type="Gene3D" id="3.40.50.300">
    <property type="entry name" value="P-loop containing nucleotide triphosphate hydrolases"/>
    <property type="match status" value="3"/>
</dbReference>
<reference evidence="5" key="1">
    <citation type="journal article" date="2020" name="Antimicrob. Agents Chemother.">
        <title>The novel macrolide resistance genes mef(D), msr(F) and msr(H) are present on resistance islands in Macrococcus canis, Macrococcus caseolyticus and Staphylococcus aureus.</title>
        <authorList>
            <person name="Schwendener S."/>
            <person name="Dona V."/>
            <person name="Perreten V."/>
        </authorList>
    </citation>
    <scope>NUCLEOTIDE SEQUENCE</scope>
    <source>
        <strain evidence="5">Epi0076A</strain>
    </source>
</reference>
<proteinExistence type="predicted"/>
<dbReference type="PROSITE" id="PS50893">
    <property type="entry name" value="ABC_TRANSPORTER_2"/>
    <property type="match status" value="2"/>
</dbReference>